<feature type="region of interest" description="Disordered" evidence="1">
    <location>
        <begin position="207"/>
        <end position="230"/>
    </location>
</feature>
<dbReference type="Proteomes" id="UP001336020">
    <property type="component" value="Unassembled WGS sequence"/>
</dbReference>
<organism evidence="2 3">
    <name type="scientific">Rhodococcus artemisiae</name>
    <dbReference type="NCBI Taxonomy" id="714159"/>
    <lineage>
        <taxon>Bacteria</taxon>
        <taxon>Bacillati</taxon>
        <taxon>Actinomycetota</taxon>
        <taxon>Actinomycetes</taxon>
        <taxon>Mycobacteriales</taxon>
        <taxon>Nocardiaceae</taxon>
        <taxon>Rhodococcus</taxon>
    </lineage>
</organism>
<name>A0ABU7LC96_9NOCA</name>
<evidence type="ECO:0008006" key="4">
    <source>
        <dbReference type="Google" id="ProtNLM"/>
    </source>
</evidence>
<dbReference type="EMBL" id="JAUTXY010000006">
    <property type="protein sequence ID" value="MEE2058934.1"/>
    <property type="molecule type" value="Genomic_DNA"/>
</dbReference>
<protein>
    <recommendedName>
        <fullName evidence="4">Antirepressor protein C-terminal domain-containing protein</fullName>
    </recommendedName>
</protein>
<keyword evidence="3" id="KW-1185">Reference proteome</keyword>
<evidence type="ECO:0000256" key="1">
    <source>
        <dbReference type="SAM" id="MobiDB-lite"/>
    </source>
</evidence>
<sequence length="294" mass="33073">MITDLTAPAAREQRDSLASRTDVLDKVGIIASLPGDMHCTTDMVATFFEVDRETVLTVVKRNRDELDNDGYRVITRGAFEETFNMNVPSSASRIALFPRRAVLRVGMLLRDSQIARRVRDYLLDTERPAQIETLTPLEYALRLVDAEKRVLEAQAQAEVGEKFKRAIEGGDGLSLRAFHKKYFSAIAETDFMEHLYLKSYLIDQRGKGSLRTEGPKAGTHRDGSQHRHPSFKGKKFFYLHTGGVYGGKRRESTRVRPGEWELMLRDQLAHEGLSANENSAGLFAIEGGKARELA</sequence>
<comment type="caution">
    <text evidence="2">The sequence shown here is derived from an EMBL/GenBank/DDBJ whole genome shotgun (WGS) entry which is preliminary data.</text>
</comment>
<dbReference type="RefSeq" id="WP_330134162.1">
    <property type="nucleotide sequence ID" value="NZ_JAUTXY010000006.1"/>
</dbReference>
<evidence type="ECO:0000313" key="2">
    <source>
        <dbReference type="EMBL" id="MEE2058934.1"/>
    </source>
</evidence>
<gene>
    <name evidence="2" type="ORF">Q7514_15545</name>
</gene>
<accession>A0ABU7LC96</accession>
<reference evidence="2 3" key="1">
    <citation type="submission" date="2023-07" db="EMBL/GenBank/DDBJ databases">
        <authorList>
            <person name="Girao M."/>
            <person name="Carvalho M.F."/>
        </authorList>
    </citation>
    <scope>NUCLEOTIDE SEQUENCE [LARGE SCALE GENOMIC DNA]</scope>
    <source>
        <strain evidence="2 3">YIM65754</strain>
    </source>
</reference>
<proteinExistence type="predicted"/>
<evidence type="ECO:0000313" key="3">
    <source>
        <dbReference type="Proteomes" id="UP001336020"/>
    </source>
</evidence>